<accession>A0A430R2H1</accession>
<protein>
    <submittedName>
        <fullName evidence="1">Uncharacterized protein</fullName>
    </submittedName>
</protein>
<dbReference type="EMBL" id="PELM01000333">
    <property type="protein sequence ID" value="RTH01523.1"/>
    <property type="molecule type" value="Genomic_DNA"/>
</dbReference>
<dbReference type="AlphaFoldDB" id="A0A430R2H1"/>
<reference evidence="1 2" key="1">
    <citation type="journal article" date="2019" name="Extremophiles">
        <title>Biogeography of thermophiles and predominance of Thermus scotoductus in domestic water heaters.</title>
        <authorList>
            <person name="Wilpiszeski R.L."/>
            <person name="Zhang Z."/>
            <person name="House C.H."/>
        </authorList>
    </citation>
    <scope>NUCLEOTIDE SEQUENCE [LARGE SCALE GENOMIC DNA]</scope>
    <source>
        <strain evidence="1 2">38_S38</strain>
    </source>
</reference>
<comment type="caution">
    <text evidence="1">The sequence shown here is derived from an EMBL/GenBank/DDBJ whole genome shotgun (WGS) entry which is preliminary data.</text>
</comment>
<dbReference type="RefSeq" id="WP_126187684.1">
    <property type="nucleotide sequence ID" value="NZ_PELM01000333.1"/>
</dbReference>
<evidence type="ECO:0000313" key="2">
    <source>
        <dbReference type="Proteomes" id="UP000288082"/>
    </source>
</evidence>
<sequence>MRKAKPKPKWTERYEEARARWQEAEAWRTRLAGLGGKAVAVLEKALEEAEGLTPEHKARVAALALKLALAAAPKAEPLPLAFAVAEEWPWDEEG</sequence>
<dbReference type="Proteomes" id="UP000288082">
    <property type="component" value="Unassembled WGS sequence"/>
</dbReference>
<organism evidence="1 2">
    <name type="scientific">Thermus scotoductus</name>
    <dbReference type="NCBI Taxonomy" id="37636"/>
    <lineage>
        <taxon>Bacteria</taxon>
        <taxon>Thermotogati</taxon>
        <taxon>Deinococcota</taxon>
        <taxon>Deinococci</taxon>
        <taxon>Thermales</taxon>
        <taxon>Thermaceae</taxon>
        <taxon>Thermus</taxon>
    </lineage>
</organism>
<proteinExistence type="predicted"/>
<gene>
    <name evidence="1" type="ORF">CSW50_09335</name>
</gene>
<name>A0A430R2H1_THESC</name>
<evidence type="ECO:0000313" key="1">
    <source>
        <dbReference type="EMBL" id="RTH01523.1"/>
    </source>
</evidence>